<evidence type="ECO:0000256" key="1">
    <source>
        <dbReference type="ARBA" id="ARBA00004651"/>
    </source>
</evidence>
<keyword evidence="5 6" id="KW-0472">Membrane</keyword>
<dbReference type="InterPro" id="IPR037185">
    <property type="entry name" value="EmrE-like"/>
</dbReference>
<feature type="transmembrane region" description="Helical" evidence="6">
    <location>
        <begin position="246"/>
        <end position="264"/>
    </location>
</feature>
<name>A0A2Z6DZ50_HYDTE</name>
<feature type="transmembrane region" description="Helical" evidence="6">
    <location>
        <begin position="214"/>
        <end position="234"/>
    </location>
</feature>
<evidence type="ECO:0000256" key="2">
    <source>
        <dbReference type="ARBA" id="ARBA00022475"/>
    </source>
</evidence>
<dbReference type="RefSeq" id="WP_119335350.1">
    <property type="nucleotide sequence ID" value="NZ_AP018558.1"/>
</dbReference>
<dbReference type="PANTHER" id="PTHR42920:SF5">
    <property type="entry name" value="EAMA DOMAIN-CONTAINING PROTEIN"/>
    <property type="match status" value="1"/>
</dbReference>
<comment type="subcellular location">
    <subcellularLocation>
        <location evidence="1">Cell membrane</location>
        <topology evidence="1">Multi-pass membrane protein</topology>
    </subcellularLocation>
</comment>
<evidence type="ECO:0000256" key="4">
    <source>
        <dbReference type="ARBA" id="ARBA00022989"/>
    </source>
</evidence>
<dbReference type="InterPro" id="IPR000620">
    <property type="entry name" value="EamA_dom"/>
</dbReference>
<feature type="transmembrane region" description="Helical" evidence="6">
    <location>
        <begin position="270"/>
        <end position="289"/>
    </location>
</feature>
<organism evidence="8 9">
    <name type="scientific">Hydrogenophilus thermoluteolus</name>
    <name type="common">Pseudomonas hydrogenothermophila</name>
    <dbReference type="NCBI Taxonomy" id="297"/>
    <lineage>
        <taxon>Bacteria</taxon>
        <taxon>Pseudomonadati</taxon>
        <taxon>Pseudomonadota</taxon>
        <taxon>Hydrogenophilia</taxon>
        <taxon>Hydrogenophilales</taxon>
        <taxon>Hydrogenophilaceae</taxon>
        <taxon>Hydrogenophilus</taxon>
    </lineage>
</organism>
<keyword evidence="9" id="KW-1185">Reference proteome</keyword>
<dbReference type="AlphaFoldDB" id="A0A2Z6DZ50"/>
<feature type="transmembrane region" description="Helical" evidence="6">
    <location>
        <begin position="74"/>
        <end position="94"/>
    </location>
</feature>
<sequence>MSPRTADLLLLTAAAIWGSTFVAQKEGMDHFGPFLYTGLRFFLGLSLLVPLALRQWHTYRRRHATPTPRQLWPIAGLGLLLGTGIVLQQIGIVSTTVSNAGFLTALYIPLVPILAWLLDGNRPHWLVFPLTLLTFFGTFLLAGGQFDGFNRGDGWVILSSLFWALHVHFVGHVVARLGMPIVIAFGQYLVCAVLTTALGLLFEPFDLAALQAGWLTIAYGGILSVGIGFTLQVIAQRHTRPSEAAIILSSEVLFAALGGVLYFGERLTPLQWLGGLLIFVSIVLIQLPWPKRAIAAAPQHGTTLCASQKEERS</sequence>
<evidence type="ECO:0000256" key="5">
    <source>
        <dbReference type="ARBA" id="ARBA00023136"/>
    </source>
</evidence>
<feature type="transmembrane region" description="Helical" evidence="6">
    <location>
        <begin position="155"/>
        <end position="174"/>
    </location>
</feature>
<keyword evidence="2" id="KW-1003">Cell membrane</keyword>
<keyword evidence="3 6" id="KW-0812">Transmembrane</keyword>
<evidence type="ECO:0000256" key="3">
    <source>
        <dbReference type="ARBA" id="ARBA00022692"/>
    </source>
</evidence>
<evidence type="ECO:0000256" key="6">
    <source>
        <dbReference type="SAM" id="Phobius"/>
    </source>
</evidence>
<dbReference type="Gene3D" id="1.10.3730.20">
    <property type="match status" value="1"/>
</dbReference>
<evidence type="ECO:0000313" key="9">
    <source>
        <dbReference type="Proteomes" id="UP000262004"/>
    </source>
</evidence>
<evidence type="ECO:0000313" key="8">
    <source>
        <dbReference type="EMBL" id="BBD77630.1"/>
    </source>
</evidence>
<dbReference type="InterPro" id="IPR051258">
    <property type="entry name" value="Diverse_Substrate_Transporter"/>
</dbReference>
<feature type="transmembrane region" description="Helical" evidence="6">
    <location>
        <begin position="181"/>
        <end position="202"/>
    </location>
</feature>
<evidence type="ECO:0000259" key="7">
    <source>
        <dbReference type="Pfam" id="PF00892"/>
    </source>
</evidence>
<proteinExistence type="predicted"/>
<dbReference type="Proteomes" id="UP000262004">
    <property type="component" value="Chromosome"/>
</dbReference>
<dbReference type="EMBL" id="AP018558">
    <property type="protein sequence ID" value="BBD77630.1"/>
    <property type="molecule type" value="Genomic_DNA"/>
</dbReference>
<reference evidence="8 9" key="1">
    <citation type="submission" date="2018-04" db="EMBL/GenBank/DDBJ databases">
        <title>Complete genome sequence of Hydrogenophilus thermoluteolus TH-1.</title>
        <authorList>
            <person name="Arai H."/>
        </authorList>
    </citation>
    <scope>NUCLEOTIDE SEQUENCE [LARGE SCALE GENOMIC DNA]</scope>
    <source>
        <strain evidence="8 9">TH-1</strain>
    </source>
</reference>
<feature type="transmembrane region" description="Helical" evidence="6">
    <location>
        <begin position="125"/>
        <end position="143"/>
    </location>
</feature>
<protein>
    <submittedName>
        <fullName evidence="8">EamA family transporter</fullName>
    </submittedName>
</protein>
<feature type="transmembrane region" description="Helical" evidence="6">
    <location>
        <begin position="100"/>
        <end position="118"/>
    </location>
</feature>
<keyword evidence="4 6" id="KW-1133">Transmembrane helix</keyword>
<accession>A0A2Z6DZ50</accession>
<dbReference type="SUPFAM" id="SSF103481">
    <property type="entry name" value="Multidrug resistance efflux transporter EmrE"/>
    <property type="match status" value="2"/>
</dbReference>
<feature type="transmembrane region" description="Helical" evidence="6">
    <location>
        <begin position="33"/>
        <end position="53"/>
    </location>
</feature>
<feature type="domain" description="EamA" evidence="7">
    <location>
        <begin position="151"/>
        <end position="285"/>
    </location>
</feature>
<gene>
    <name evidence="8" type="ORF">HPTL_1366</name>
</gene>
<dbReference type="Pfam" id="PF00892">
    <property type="entry name" value="EamA"/>
    <property type="match status" value="2"/>
</dbReference>
<dbReference type="PANTHER" id="PTHR42920">
    <property type="entry name" value="OS03G0707200 PROTEIN-RELATED"/>
    <property type="match status" value="1"/>
</dbReference>
<dbReference type="GO" id="GO:0005886">
    <property type="term" value="C:plasma membrane"/>
    <property type="evidence" value="ECO:0007669"/>
    <property type="project" value="UniProtKB-SubCell"/>
</dbReference>
<dbReference type="OrthoDB" id="9804865at2"/>
<feature type="domain" description="EamA" evidence="7">
    <location>
        <begin position="6"/>
        <end position="141"/>
    </location>
</feature>
<dbReference type="KEGG" id="htl:HPTL_1366"/>